<proteinExistence type="predicted"/>
<evidence type="ECO:0000313" key="4">
    <source>
        <dbReference type="Proteomes" id="UP000032141"/>
    </source>
</evidence>
<keyword evidence="1" id="KW-0812">Transmembrane</keyword>
<sequence>MKHKVSKRVISLKWVTFICISFFVLGAIFTSKSWEPSSDSGSQLTSQRRRDHELQIVSDDCAHKKVCFLIQFSEERVILDCVVVVN</sequence>
<organism evidence="3 4">
    <name type="scientific">Brassica oleracea var. oleracea</name>
    <dbReference type="NCBI Taxonomy" id="109376"/>
    <lineage>
        <taxon>Eukaryota</taxon>
        <taxon>Viridiplantae</taxon>
        <taxon>Streptophyta</taxon>
        <taxon>Embryophyta</taxon>
        <taxon>Tracheophyta</taxon>
        <taxon>Spermatophyta</taxon>
        <taxon>Magnoliopsida</taxon>
        <taxon>eudicotyledons</taxon>
        <taxon>Gunneridae</taxon>
        <taxon>Pentapetalae</taxon>
        <taxon>rosids</taxon>
        <taxon>malvids</taxon>
        <taxon>Brassicales</taxon>
        <taxon>Brassicaceae</taxon>
        <taxon>Brassiceae</taxon>
        <taxon>Brassica</taxon>
    </lineage>
</organism>
<dbReference type="Gramene" id="Bo1g020080.1">
    <property type="protein sequence ID" value="Bo1g020080.1"/>
    <property type="gene ID" value="Bo1g020080"/>
</dbReference>
<evidence type="ECO:0000256" key="1">
    <source>
        <dbReference type="SAM" id="Phobius"/>
    </source>
</evidence>
<dbReference type="InterPro" id="IPR025298">
    <property type="entry name" value="DUF4094"/>
</dbReference>
<feature type="transmembrane region" description="Helical" evidence="1">
    <location>
        <begin position="12"/>
        <end position="30"/>
    </location>
</feature>
<reference evidence="3 4" key="1">
    <citation type="journal article" date="2014" name="Genome Biol.">
        <title>Transcriptome and methylome profiling reveals relics of genome dominance in the mesopolyploid Brassica oleracea.</title>
        <authorList>
            <person name="Parkin I.A."/>
            <person name="Koh C."/>
            <person name="Tang H."/>
            <person name="Robinson S.J."/>
            <person name="Kagale S."/>
            <person name="Clarke W.E."/>
            <person name="Town C.D."/>
            <person name="Nixon J."/>
            <person name="Krishnakumar V."/>
            <person name="Bidwell S.L."/>
            <person name="Denoeud F."/>
            <person name="Belcram H."/>
            <person name="Links M.G."/>
            <person name="Just J."/>
            <person name="Clarke C."/>
            <person name="Bender T."/>
            <person name="Huebert T."/>
            <person name="Mason A.S."/>
            <person name="Pires J.C."/>
            <person name="Barker G."/>
            <person name="Moore J."/>
            <person name="Walley P.G."/>
            <person name="Manoli S."/>
            <person name="Batley J."/>
            <person name="Edwards D."/>
            <person name="Nelson M.N."/>
            <person name="Wang X."/>
            <person name="Paterson A.H."/>
            <person name="King G."/>
            <person name="Bancroft I."/>
            <person name="Chalhoub B."/>
            <person name="Sharpe A.G."/>
        </authorList>
    </citation>
    <scope>NUCLEOTIDE SEQUENCE</scope>
    <source>
        <strain evidence="3 4">cv. TO1000</strain>
    </source>
</reference>
<evidence type="ECO:0000259" key="2">
    <source>
        <dbReference type="Pfam" id="PF13334"/>
    </source>
</evidence>
<keyword evidence="1" id="KW-0472">Membrane</keyword>
<dbReference type="HOGENOM" id="CLU_2501016_0_0_1"/>
<protein>
    <submittedName>
        <fullName evidence="3">Hexosyltransferase</fullName>
    </submittedName>
</protein>
<dbReference type="AlphaFoldDB" id="A0A0D3A487"/>
<name>A0A0D3A487_BRAOL</name>
<accession>A0A0D3A487</accession>
<keyword evidence="4" id="KW-1185">Reference proteome</keyword>
<dbReference type="Pfam" id="PF13334">
    <property type="entry name" value="DUF4094"/>
    <property type="match status" value="1"/>
</dbReference>
<dbReference type="Proteomes" id="UP000032141">
    <property type="component" value="Chromosome C1"/>
</dbReference>
<keyword evidence="1" id="KW-1133">Transmembrane helix</keyword>
<reference evidence="3" key="2">
    <citation type="submission" date="2015-03" db="UniProtKB">
        <authorList>
            <consortium name="EnsemblPlants"/>
        </authorList>
    </citation>
    <scope>IDENTIFICATION</scope>
</reference>
<feature type="domain" description="DUF4094" evidence="2">
    <location>
        <begin position="11"/>
        <end position="65"/>
    </location>
</feature>
<evidence type="ECO:0000313" key="3">
    <source>
        <dbReference type="EnsemblPlants" id="Bo1g020080.1"/>
    </source>
</evidence>
<dbReference type="EnsemblPlants" id="Bo1g020080.1">
    <property type="protein sequence ID" value="Bo1g020080.1"/>
    <property type="gene ID" value="Bo1g020080"/>
</dbReference>